<dbReference type="PANTHER" id="PTHR30480">
    <property type="entry name" value="BETA-HEXOSAMINIDASE-RELATED"/>
    <property type="match status" value="1"/>
</dbReference>
<feature type="domain" description="Glycoside hydrolase family 3 N-terminal" evidence="6">
    <location>
        <begin position="39"/>
        <end position="317"/>
    </location>
</feature>
<evidence type="ECO:0000256" key="2">
    <source>
        <dbReference type="ARBA" id="ARBA00005336"/>
    </source>
</evidence>
<organism evidence="7">
    <name type="scientific">uncultured Gemmatimonadota bacterium</name>
    <dbReference type="NCBI Taxonomy" id="203437"/>
    <lineage>
        <taxon>Bacteria</taxon>
        <taxon>Pseudomonadati</taxon>
        <taxon>Gemmatimonadota</taxon>
        <taxon>environmental samples</taxon>
    </lineage>
</organism>
<evidence type="ECO:0000313" key="7">
    <source>
        <dbReference type="EMBL" id="CAA9359102.1"/>
    </source>
</evidence>
<dbReference type="InterPro" id="IPR050226">
    <property type="entry name" value="NagZ_Beta-hexosaminidase"/>
</dbReference>
<dbReference type="EMBL" id="CADCTV010000758">
    <property type="protein sequence ID" value="CAA9359102.1"/>
    <property type="molecule type" value="Genomic_DNA"/>
</dbReference>
<dbReference type="InterPro" id="IPR017853">
    <property type="entry name" value="GH"/>
</dbReference>
<evidence type="ECO:0000256" key="1">
    <source>
        <dbReference type="ARBA" id="ARBA00001231"/>
    </source>
</evidence>
<reference evidence="7" key="1">
    <citation type="submission" date="2020-02" db="EMBL/GenBank/DDBJ databases">
        <authorList>
            <person name="Meier V. D."/>
        </authorList>
    </citation>
    <scope>NUCLEOTIDE SEQUENCE</scope>
    <source>
        <strain evidence="7">AVDCRST_MAG89</strain>
    </source>
</reference>
<evidence type="ECO:0000256" key="5">
    <source>
        <dbReference type="ARBA" id="ARBA00023295"/>
    </source>
</evidence>
<evidence type="ECO:0000256" key="3">
    <source>
        <dbReference type="ARBA" id="ARBA00012663"/>
    </source>
</evidence>
<dbReference type="InterPro" id="IPR001764">
    <property type="entry name" value="Glyco_hydro_3_N"/>
</dbReference>
<accession>A0A6J4MIF6</accession>
<dbReference type="GO" id="GO:0004563">
    <property type="term" value="F:beta-N-acetylhexosaminidase activity"/>
    <property type="evidence" value="ECO:0007669"/>
    <property type="project" value="UniProtKB-EC"/>
</dbReference>
<comment type="catalytic activity">
    <reaction evidence="1">
        <text>Hydrolysis of terminal non-reducing N-acetyl-D-hexosamine residues in N-acetyl-beta-D-hexosaminides.</text>
        <dbReference type="EC" id="3.2.1.52"/>
    </reaction>
</comment>
<gene>
    <name evidence="7" type="ORF">AVDCRST_MAG89-3628</name>
</gene>
<keyword evidence="4 7" id="KW-0378">Hydrolase</keyword>
<dbReference type="Pfam" id="PF00933">
    <property type="entry name" value="Glyco_hydro_3"/>
    <property type="match status" value="1"/>
</dbReference>
<name>A0A6J4MIF6_9BACT</name>
<dbReference type="EC" id="3.2.1.52" evidence="3"/>
<evidence type="ECO:0000259" key="6">
    <source>
        <dbReference type="Pfam" id="PF00933"/>
    </source>
</evidence>
<dbReference type="SUPFAM" id="SSF51445">
    <property type="entry name" value="(Trans)glycosidases"/>
    <property type="match status" value="1"/>
</dbReference>
<comment type="similarity">
    <text evidence="2">Belongs to the glycosyl hydrolase 3 family.</text>
</comment>
<keyword evidence="5 7" id="KW-0326">Glycosidase</keyword>
<dbReference type="Gene3D" id="3.20.20.300">
    <property type="entry name" value="Glycoside hydrolase, family 3, N-terminal domain"/>
    <property type="match status" value="1"/>
</dbReference>
<dbReference type="InterPro" id="IPR036962">
    <property type="entry name" value="Glyco_hydro_3_N_sf"/>
</dbReference>
<dbReference type="PANTHER" id="PTHR30480:SF13">
    <property type="entry name" value="BETA-HEXOSAMINIDASE"/>
    <property type="match status" value="1"/>
</dbReference>
<sequence>MSYEGLNVARLLLPAVRWSTENGWDGYRDAIERGLEMGVGGFILFGGPVDAVRALTSELHSRARHALLIASDLERGAGQQFRGATPLPPAAAIGWLNDPAITERAGELTAREARALGVNWIYAPVADVDLEPENPIIGVRAFGTDPDNVALHVAAWVRGCARGGALSCAKHFPGHGRTVGDSHVEKPTVRVDRASLEKDLAPFRSASQAGADSVMTAHVAYPALDPDGQPATLSTRILVDLLRDEIGFEGLVVTDAIIMEGLTEGGSEATASVQALAAGCDVLLYPQDAEAVIREVQAAIGDGRLSRRRVEDALRRTAAAAEKYASSPEGGYGWDDDRRWALDIAVRSLRVCRGHPELPARVRLEEVEDDLGGPWPPYPRDAFPAALRSAGIEIADDGAPLVAVYSDIRAWKGRPGISAVAQEKVRAITEAHPDATVVLFSHPRLAHELPTARHLLAAWGGEAIMQQAAVAWLTGTEGGLVELASGLDR</sequence>
<dbReference type="InterPro" id="IPR019800">
    <property type="entry name" value="Glyco_hydro_3_AS"/>
</dbReference>
<dbReference type="AlphaFoldDB" id="A0A6J4MIF6"/>
<dbReference type="GO" id="GO:0009254">
    <property type="term" value="P:peptidoglycan turnover"/>
    <property type="evidence" value="ECO:0007669"/>
    <property type="project" value="TreeGrafter"/>
</dbReference>
<dbReference type="PROSITE" id="PS00775">
    <property type="entry name" value="GLYCOSYL_HYDROL_F3"/>
    <property type="match status" value="1"/>
</dbReference>
<proteinExistence type="inferred from homology"/>
<dbReference type="GO" id="GO:0005975">
    <property type="term" value="P:carbohydrate metabolic process"/>
    <property type="evidence" value="ECO:0007669"/>
    <property type="project" value="InterPro"/>
</dbReference>
<evidence type="ECO:0000256" key="4">
    <source>
        <dbReference type="ARBA" id="ARBA00022801"/>
    </source>
</evidence>
<protein>
    <recommendedName>
        <fullName evidence="3">beta-N-acetylhexosaminidase</fullName>
        <ecNumber evidence="3">3.2.1.52</ecNumber>
    </recommendedName>
</protein>